<evidence type="ECO:0000256" key="3">
    <source>
        <dbReference type="ARBA" id="ARBA00022801"/>
    </source>
</evidence>
<feature type="domain" description="UvrD-like helicase ATP-binding" evidence="13">
    <location>
        <begin position="18"/>
        <end position="290"/>
    </location>
</feature>
<reference evidence="15 16" key="1">
    <citation type="submission" date="2017-01" db="EMBL/GenBank/DDBJ databases">
        <authorList>
            <person name="Mah S.A."/>
            <person name="Swanson W.J."/>
            <person name="Moy G.W."/>
            <person name="Vacquier V.D."/>
        </authorList>
    </citation>
    <scope>NUCLEOTIDE SEQUENCE [LARGE SCALE GENOMIC DNA]</scope>
    <source>
        <strain evidence="15 16">ASpG1</strain>
    </source>
</reference>
<dbReference type="CDD" id="cd17932">
    <property type="entry name" value="DEXQc_UvrD"/>
    <property type="match status" value="1"/>
</dbReference>
<evidence type="ECO:0000259" key="14">
    <source>
        <dbReference type="PROSITE" id="PS51217"/>
    </source>
</evidence>
<dbReference type="EC" id="5.6.2.4" evidence="9"/>
<evidence type="ECO:0000256" key="2">
    <source>
        <dbReference type="ARBA" id="ARBA00022741"/>
    </source>
</evidence>
<dbReference type="GO" id="GO:0000725">
    <property type="term" value="P:recombinational repair"/>
    <property type="evidence" value="ECO:0007669"/>
    <property type="project" value="TreeGrafter"/>
</dbReference>
<comment type="similarity">
    <text evidence="1">Belongs to the helicase family. UvrD subfamily.</text>
</comment>
<evidence type="ECO:0000256" key="9">
    <source>
        <dbReference type="ARBA" id="ARBA00034808"/>
    </source>
</evidence>
<dbReference type="Pfam" id="PF00580">
    <property type="entry name" value="UvrD-helicase"/>
    <property type="match status" value="1"/>
</dbReference>
<feature type="binding site" evidence="12">
    <location>
        <begin position="39"/>
        <end position="46"/>
    </location>
    <ligand>
        <name>ATP</name>
        <dbReference type="ChEBI" id="CHEBI:30616"/>
    </ligand>
</feature>
<evidence type="ECO:0000259" key="13">
    <source>
        <dbReference type="PROSITE" id="PS51198"/>
    </source>
</evidence>
<dbReference type="PROSITE" id="PS51217">
    <property type="entry name" value="UVRD_HELICASE_CTER"/>
    <property type="match status" value="1"/>
</dbReference>
<dbReference type="Gene3D" id="1.10.10.160">
    <property type="match status" value="1"/>
</dbReference>
<evidence type="ECO:0000256" key="11">
    <source>
        <dbReference type="ARBA" id="ARBA00048988"/>
    </source>
</evidence>
<dbReference type="PANTHER" id="PTHR11070:SF2">
    <property type="entry name" value="ATP-DEPENDENT DNA HELICASE SRS2"/>
    <property type="match status" value="1"/>
</dbReference>
<evidence type="ECO:0000256" key="4">
    <source>
        <dbReference type="ARBA" id="ARBA00022806"/>
    </source>
</evidence>
<keyword evidence="3 12" id="KW-0378">Hydrolase</keyword>
<proteinExistence type="inferred from homology"/>
<gene>
    <name evidence="15" type="ORF">SAMN05920897_10110</name>
</gene>
<dbReference type="EMBL" id="FTMS01000001">
    <property type="protein sequence ID" value="SIP86785.1"/>
    <property type="molecule type" value="Genomic_DNA"/>
</dbReference>
<dbReference type="GO" id="GO:0005829">
    <property type="term" value="C:cytosol"/>
    <property type="evidence" value="ECO:0007669"/>
    <property type="project" value="TreeGrafter"/>
</dbReference>
<sequence>MMHNNAPGVTASLQQALAGLNPGQREAVLHQSSPLLILAGAGSGKTRVITVKIAYQIEALGHDPRSILAVTFTNKAAGEMRERAAGLAERAGDVTIRTFHSFGAWMLRRNADVAGLPRGFSIYDDSDAVSLLHSLFPERKRPDLARYSQAISRAKDYCLTPEDDLLEISEDPDLPRIYAAYQKRLEEIGNVDFGDLIMRPVKLLESEPAVAQRLQSRFRSILVDEYQDSNVAQYRLLRALCDQTTFVCVVGDDDQSIYRFRGAEVQNILSFSRIFPGTRVVKLEQNYRSTAPILDLAGAVVARNEGRLGKHLYTERTEGDVPRLILLGDQDQEVSWVIEQVRSCQREDRPGVTAVLYRTNAQSRPFETALLREGIPYRIVGSLRFYEREEVKDAVAFLRFLANPRDEVGFRRIVNKPARGIGAKTLDRLLQHQGVARGDLRRACEYGLGEVSKKAALALKEFLQVFDEMERRLEGDQDAELTPAGEKTLASAVEHLLEISGLSRYHQEQDQIAGTQKLQNLEELVNAASLYPLSREGLVEFLEAIELDSSRDVASSEDARVVLITMHNTKGLEFDRVIITGLEEGLFPRNDDPRELEEERRLFYVAVTRAHQEVTLTSCRRRRLHGRFMDLLPSRFLAEIPRDLVQVESFQGGDRASLQDGSPWQKGTPVYHDDYGSGIVIRSWQAGAERCVEVRFETGMTGQFFPAYDSSLERVAGAENSWGDSW</sequence>
<dbReference type="GO" id="GO:0033202">
    <property type="term" value="C:DNA helicase complex"/>
    <property type="evidence" value="ECO:0007669"/>
    <property type="project" value="TreeGrafter"/>
</dbReference>
<keyword evidence="4 12" id="KW-0347">Helicase</keyword>
<evidence type="ECO:0000256" key="12">
    <source>
        <dbReference type="PROSITE-ProRule" id="PRU00560"/>
    </source>
</evidence>
<dbReference type="SUPFAM" id="SSF52540">
    <property type="entry name" value="P-loop containing nucleoside triphosphate hydrolases"/>
    <property type="match status" value="1"/>
</dbReference>
<keyword evidence="7" id="KW-0413">Isomerase</keyword>
<dbReference type="GO" id="GO:0003677">
    <property type="term" value="F:DNA binding"/>
    <property type="evidence" value="ECO:0007669"/>
    <property type="project" value="UniProtKB-KW"/>
</dbReference>
<accession>A0A1N6N3Y6</accession>
<comment type="catalytic activity">
    <reaction evidence="11">
        <text>ATP + H2O = ADP + phosphate + H(+)</text>
        <dbReference type="Rhea" id="RHEA:13065"/>
        <dbReference type="ChEBI" id="CHEBI:15377"/>
        <dbReference type="ChEBI" id="CHEBI:15378"/>
        <dbReference type="ChEBI" id="CHEBI:30616"/>
        <dbReference type="ChEBI" id="CHEBI:43474"/>
        <dbReference type="ChEBI" id="CHEBI:456216"/>
        <dbReference type="EC" id="5.6.2.4"/>
    </reaction>
</comment>
<evidence type="ECO:0000256" key="6">
    <source>
        <dbReference type="ARBA" id="ARBA00023125"/>
    </source>
</evidence>
<dbReference type="AlphaFoldDB" id="A0A1N6N3Y6"/>
<dbReference type="InterPro" id="IPR014017">
    <property type="entry name" value="DNA_helicase_UvrD-like_C"/>
</dbReference>
<evidence type="ECO:0000256" key="1">
    <source>
        <dbReference type="ARBA" id="ARBA00009922"/>
    </source>
</evidence>
<dbReference type="InterPro" id="IPR014016">
    <property type="entry name" value="UvrD-like_ATP-bd"/>
</dbReference>
<dbReference type="InterPro" id="IPR013986">
    <property type="entry name" value="DExx_box_DNA_helicase_dom_sf"/>
</dbReference>
<dbReference type="STRING" id="159291.SAMN05920897_10110"/>
<dbReference type="InterPro" id="IPR027417">
    <property type="entry name" value="P-loop_NTPase"/>
</dbReference>
<dbReference type="GO" id="GO:0043138">
    <property type="term" value="F:3'-5' DNA helicase activity"/>
    <property type="evidence" value="ECO:0007669"/>
    <property type="project" value="UniProtKB-EC"/>
</dbReference>
<evidence type="ECO:0000256" key="5">
    <source>
        <dbReference type="ARBA" id="ARBA00022840"/>
    </source>
</evidence>
<feature type="domain" description="UvrD-like helicase C-terminal" evidence="14">
    <location>
        <begin position="291"/>
        <end position="571"/>
    </location>
</feature>
<evidence type="ECO:0000313" key="15">
    <source>
        <dbReference type="EMBL" id="SIP86785.1"/>
    </source>
</evidence>
<dbReference type="Gene3D" id="1.10.486.10">
    <property type="entry name" value="PCRA, domain 4"/>
    <property type="match status" value="1"/>
</dbReference>
<evidence type="ECO:0000313" key="16">
    <source>
        <dbReference type="Proteomes" id="UP000186400"/>
    </source>
</evidence>
<dbReference type="InterPro" id="IPR000212">
    <property type="entry name" value="DNA_helicase_UvrD/REP"/>
</dbReference>
<dbReference type="Pfam" id="PF13361">
    <property type="entry name" value="UvrD_C"/>
    <property type="match status" value="1"/>
</dbReference>
<dbReference type="Gene3D" id="3.40.50.300">
    <property type="entry name" value="P-loop containing nucleotide triphosphate hydrolases"/>
    <property type="match status" value="2"/>
</dbReference>
<keyword evidence="5 12" id="KW-0067">ATP-binding</keyword>
<dbReference type="GO" id="GO:0005524">
    <property type="term" value="F:ATP binding"/>
    <property type="evidence" value="ECO:0007669"/>
    <property type="project" value="UniProtKB-UniRule"/>
</dbReference>
<keyword evidence="6" id="KW-0238">DNA-binding</keyword>
<evidence type="ECO:0000256" key="7">
    <source>
        <dbReference type="ARBA" id="ARBA00023235"/>
    </source>
</evidence>
<comment type="catalytic activity">
    <reaction evidence="8">
        <text>Couples ATP hydrolysis with the unwinding of duplex DNA by translocating in the 3'-5' direction.</text>
        <dbReference type="EC" id="5.6.2.4"/>
    </reaction>
</comment>
<evidence type="ECO:0000256" key="8">
    <source>
        <dbReference type="ARBA" id="ARBA00034617"/>
    </source>
</evidence>
<keyword evidence="2 12" id="KW-0547">Nucleotide-binding</keyword>
<name>A0A1N6N3Y6_9SPIO</name>
<protein>
    <recommendedName>
        <fullName evidence="9">DNA 3'-5' helicase</fullName>
        <ecNumber evidence="9">5.6.2.4</ecNumber>
    </recommendedName>
    <alternativeName>
        <fullName evidence="10">DNA 3'-5' helicase II</fullName>
    </alternativeName>
</protein>
<dbReference type="GO" id="GO:0016887">
    <property type="term" value="F:ATP hydrolysis activity"/>
    <property type="evidence" value="ECO:0007669"/>
    <property type="project" value="RHEA"/>
</dbReference>
<dbReference type="PROSITE" id="PS51198">
    <property type="entry name" value="UVRD_HELICASE_ATP_BIND"/>
    <property type="match status" value="1"/>
</dbReference>
<keyword evidence="16" id="KW-1185">Reference proteome</keyword>
<dbReference type="Proteomes" id="UP000186400">
    <property type="component" value="Unassembled WGS sequence"/>
</dbReference>
<evidence type="ECO:0000256" key="10">
    <source>
        <dbReference type="ARBA" id="ARBA00034923"/>
    </source>
</evidence>
<dbReference type="PANTHER" id="PTHR11070">
    <property type="entry name" value="UVRD / RECB / PCRA DNA HELICASE FAMILY MEMBER"/>
    <property type="match status" value="1"/>
</dbReference>
<organism evidence="15 16">
    <name type="scientific">Alkalispirochaeta americana</name>
    <dbReference type="NCBI Taxonomy" id="159291"/>
    <lineage>
        <taxon>Bacteria</taxon>
        <taxon>Pseudomonadati</taxon>
        <taxon>Spirochaetota</taxon>
        <taxon>Spirochaetia</taxon>
        <taxon>Spirochaetales</taxon>
        <taxon>Spirochaetaceae</taxon>
        <taxon>Alkalispirochaeta</taxon>
    </lineage>
</organism>